<comment type="caution">
    <text evidence="8">The sequence shown here is derived from an EMBL/GenBank/DDBJ whole genome shotgun (WGS) entry which is preliminary data.</text>
</comment>
<proteinExistence type="predicted"/>
<dbReference type="InterPro" id="IPR058585">
    <property type="entry name" value="Fn3_VIN3"/>
</dbReference>
<accession>A0A8X7U7N3</accession>
<dbReference type="PANTHER" id="PTHR46286">
    <property type="entry name" value="VIN3-LIKE PROTEIN 2-RELATED"/>
    <property type="match status" value="1"/>
</dbReference>
<evidence type="ECO:0000313" key="9">
    <source>
        <dbReference type="Proteomes" id="UP000886595"/>
    </source>
</evidence>
<dbReference type="Proteomes" id="UP000886595">
    <property type="component" value="Unassembled WGS sequence"/>
</dbReference>
<keyword evidence="4" id="KW-0862">Zinc</keyword>
<dbReference type="GO" id="GO:0040029">
    <property type="term" value="P:epigenetic regulation of gene expression"/>
    <property type="evidence" value="ECO:0007669"/>
    <property type="project" value="InterPro"/>
</dbReference>
<dbReference type="Pfam" id="PF23376">
    <property type="entry name" value="Fn3_VIN3"/>
    <property type="match status" value="1"/>
</dbReference>
<keyword evidence="2" id="KW-0479">Metal-binding</keyword>
<evidence type="ECO:0000256" key="4">
    <source>
        <dbReference type="ARBA" id="ARBA00022833"/>
    </source>
</evidence>
<evidence type="ECO:0000256" key="1">
    <source>
        <dbReference type="ARBA" id="ARBA00004123"/>
    </source>
</evidence>
<organism evidence="8 9">
    <name type="scientific">Brassica carinata</name>
    <name type="common">Ethiopian mustard</name>
    <name type="synonym">Abyssinian cabbage</name>
    <dbReference type="NCBI Taxonomy" id="52824"/>
    <lineage>
        <taxon>Eukaryota</taxon>
        <taxon>Viridiplantae</taxon>
        <taxon>Streptophyta</taxon>
        <taxon>Embryophyta</taxon>
        <taxon>Tracheophyta</taxon>
        <taxon>Spermatophyta</taxon>
        <taxon>Magnoliopsida</taxon>
        <taxon>eudicotyledons</taxon>
        <taxon>Gunneridae</taxon>
        <taxon>Pentapetalae</taxon>
        <taxon>rosids</taxon>
        <taxon>malvids</taxon>
        <taxon>Brassicales</taxon>
        <taxon>Brassicaceae</taxon>
        <taxon>Brassiceae</taxon>
        <taxon>Brassica</taxon>
    </lineage>
</organism>
<dbReference type="AlphaFoldDB" id="A0A8X7U7N3"/>
<evidence type="ECO:0000256" key="3">
    <source>
        <dbReference type="ARBA" id="ARBA00022771"/>
    </source>
</evidence>
<feature type="domain" description="VIN3-like fibronectin type-III" evidence="7">
    <location>
        <begin position="234"/>
        <end position="318"/>
    </location>
</feature>
<evidence type="ECO:0000259" key="6">
    <source>
        <dbReference type="Pfam" id="PF07227"/>
    </source>
</evidence>
<gene>
    <name evidence="8" type="ORF">Bca52824_073170</name>
</gene>
<evidence type="ECO:0000259" key="7">
    <source>
        <dbReference type="Pfam" id="PF23376"/>
    </source>
</evidence>
<dbReference type="InterPro" id="IPR032881">
    <property type="entry name" value="Oberon-like_PHD"/>
</dbReference>
<evidence type="ECO:0008006" key="10">
    <source>
        <dbReference type="Google" id="ProtNLM"/>
    </source>
</evidence>
<comment type="subcellular location">
    <subcellularLocation>
        <location evidence="1">Nucleus</location>
    </subcellularLocation>
</comment>
<dbReference type="PANTHER" id="PTHR46286:SF1">
    <property type="entry name" value="VIN3-LIKE PROTEIN 1"/>
    <property type="match status" value="1"/>
</dbReference>
<evidence type="ECO:0000313" key="8">
    <source>
        <dbReference type="EMBL" id="KAG2266091.1"/>
    </source>
</evidence>
<dbReference type="InterPro" id="IPR044514">
    <property type="entry name" value="VIN3-like"/>
</dbReference>
<protein>
    <recommendedName>
        <fullName evidence="10">Oberon PHD finger domain-containing protein</fullName>
    </recommendedName>
</protein>
<dbReference type="GO" id="GO:0010048">
    <property type="term" value="P:vernalization response"/>
    <property type="evidence" value="ECO:0007669"/>
    <property type="project" value="InterPro"/>
</dbReference>
<keyword evidence="5" id="KW-0539">Nucleus</keyword>
<evidence type="ECO:0000256" key="5">
    <source>
        <dbReference type="ARBA" id="ARBA00023242"/>
    </source>
</evidence>
<dbReference type="GO" id="GO:0005634">
    <property type="term" value="C:nucleus"/>
    <property type="evidence" value="ECO:0007669"/>
    <property type="project" value="UniProtKB-SubCell"/>
</dbReference>
<dbReference type="GO" id="GO:0008270">
    <property type="term" value="F:zinc ion binding"/>
    <property type="evidence" value="ECO:0007669"/>
    <property type="project" value="UniProtKB-KW"/>
</dbReference>
<name>A0A8X7U7N3_BRACI</name>
<dbReference type="Pfam" id="PF07227">
    <property type="entry name" value="PHD_Oberon"/>
    <property type="match status" value="1"/>
</dbReference>
<feature type="domain" description="Oberon-like PHD finger" evidence="6">
    <location>
        <begin position="28"/>
        <end position="147"/>
    </location>
</feature>
<evidence type="ECO:0000256" key="2">
    <source>
        <dbReference type="ARBA" id="ARBA00022723"/>
    </source>
</evidence>
<sequence length="367" mass="41463">MDTKRKISHSRKKQQQEADGDITNSWICKNPSCRANVPLDDSYCKWCSCCVCHAFDKTNDPTLWLVCESEKPNDVEFCGLSCHVECAFRKDIVWVNATGNLMKLDGYFCCYSCGKVSDILGCWKKQLVAAKDARRIDVLCYRIELSYRLLDGTSRFSELHEIVKDAKSKLEVEVGPIDGPSARNNLGIVSRLPVAMQVQELSSFAIRRAEYWSTSVARGLVPAACRFDFIDVAPRQVILRLIEHSSAEERGVKGYRLWCDKKGETPEDDQFDTDLSRGEAQRMRILFSDLEPCKEYIFRVVSYTRAGVLGHSIAGCFTKSVEIFQRSGGSISKLGGPSVSDYKKLQAEKSDLQIKYNELLARLQKTL</sequence>
<dbReference type="OrthoDB" id="1925343at2759"/>
<keyword evidence="3" id="KW-0863">Zinc-finger</keyword>
<dbReference type="EMBL" id="JAAMPC010000014">
    <property type="protein sequence ID" value="KAG2266091.1"/>
    <property type="molecule type" value="Genomic_DNA"/>
</dbReference>
<reference evidence="8 9" key="1">
    <citation type="submission" date="2020-02" db="EMBL/GenBank/DDBJ databases">
        <authorList>
            <person name="Ma Q."/>
            <person name="Huang Y."/>
            <person name="Song X."/>
            <person name="Pei D."/>
        </authorList>
    </citation>
    <scope>NUCLEOTIDE SEQUENCE [LARGE SCALE GENOMIC DNA]</scope>
    <source>
        <strain evidence="8">Sxm20200214</strain>
        <tissue evidence="8">Leaf</tissue>
    </source>
</reference>
<keyword evidence="9" id="KW-1185">Reference proteome</keyword>